<reference evidence="2 3" key="1">
    <citation type="submission" date="2016-10" db="EMBL/GenBank/DDBJ databases">
        <authorList>
            <person name="de Groot N.N."/>
        </authorList>
    </citation>
    <scope>NUCLEOTIDE SEQUENCE [LARGE SCALE GENOMIC DNA]</scope>
    <source>
        <strain evidence="2 3">DSM 19073</strain>
    </source>
</reference>
<keyword evidence="1" id="KW-0472">Membrane</keyword>
<name>A0A1I3JE82_9RHOB</name>
<evidence type="ECO:0000313" key="3">
    <source>
        <dbReference type="Proteomes" id="UP000199110"/>
    </source>
</evidence>
<feature type="transmembrane region" description="Helical" evidence="1">
    <location>
        <begin position="56"/>
        <end position="75"/>
    </location>
</feature>
<dbReference type="AlphaFoldDB" id="A0A1I3JE82"/>
<keyword evidence="1" id="KW-1133">Transmembrane helix</keyword>
<evidence type="ECO:0000313" key="2">
    <source>
        <dbReference type="EMBL" id="SFI58577.1"/>
    </source>
</evidence>
<feature type="transmembrane region" description="Helical" evidence="1">
    <location>
        <begin position="25"/>
        <end position="44"/>
    </location>
</feature>
<keyword evidence="1" id="KW-0812">Transmembrane</keyword>
<accession>A0A1I3JE82</accession>
<organism evidence="2 3">
    <name type="scientific">Jannaschia pohangensis</name>
    <dbReference type="NCBI Taxonomy" id="390807"/>
    <lineage>
        <taxon>Bacteria</taxon>
        <taxon>Pseudomonadati</taxon>
        <taxon>Pseudomonadota</taxon>
        <taxon>Alphaproteobacteria</taxon>
        <taxon>Rhodobacterales</taxon>
        <taxon>Roseobacteraceae</taxon>
        <taxon>Jannaschia</taxon>
    </lineage>
</organism>
<dbReference type="Proteomes" id="UP000199110">
    <property type="component" value="Unassembled WGS sequence"/>
</dbReference>
<keyword evidence="3" id="KW-1185">Reference proteome</keyword>
<dbReference type="RefSeq" id="WP_092778177.1">
    <property type="nucleotide sequence ID" value="NZ_FORA01000001.1"/>
</dbReference>
<evidence type="ECO:0000256" key="1">
    <source>
        <dbReference type="SAM" id="Phobius"/>
    </source>
</evidence>
<proteinExistence type="predicted"/>
<sequence>MSDLLDPAANAAQRRARMRSRIADAARLLPFLGGVLFLVPDLVLSGSATEGATAPWLAYLFVAWAALIGCAFWIARLHARARDDDGAAPAPDSAL</sequence>
<gene>
    <name evidence="2" type="ORF">SAMN04488095_1297</name>
</gene>
<protein>
    <recommendedName>
        <fullName evidence="4">DUF485 domain-containing protein</fullName>
    </recommendedName>
</protein>
<dbReference type="EMBL" id="FORA01000001">
    <property type="protein sequence ID" value="SFI58577.1"/>
    <property type="molecule type" value="Genomic_DNA"/>
</dbReference>
<evidence type="ECO:0008006" key="4">
    <source>
        <dbReference type="Google" id="ProtNLM"/>
    </source>
</evidence>
<dbReference type="STRING" id="390807.SAMN04488095_1297"/>